<dbReference type="SUPFAM" id="SSF51338">
    <property type="entry name" value="Composite domain of metallo-dependent hydrolases"/>
    <property type="match status" value="2"/>
</dbReference>
<dbReference type="CDD" id="cd01299">
    <property type="entry name" value="Met_dep_hydrolase_A"/>
    <property type="match status" value="1"/>
</dbReference>
<protein>
    <submittedName>
        <fullName evidence="3">Amidohydrolase family protein</fullName>
    </submittedName>
</protein>
<evidence type="ECO:0000313" key="3">
    <source>
        <dbReference type="EMBL" id="GAA2003985.1"/>
    </source>
</evidence>
<feature type="region of interest" description="Disordered" evidence="1">
    <location>
        <begin position="198"/>
        <end position="223"/>
    </location>
</feature>
<evidence type="ECO:0000259" key="2">
    <source>
        <dbReference type="Pfam" id="PF01979"/>
    </source>
</evidence>
<dbReference type="EMBL" id="BAAANO010000010">
    <property type="protein sequence ID" value="GAA2003985.1"/>
    <property type="molecule type" value="Genomic_DNA"/>
</dbReference>
<dbReference type="InterPro" id="IPR032466">
    <property type="entry name" value="Metal_Hydrolase"/>
</dbReference>
<dbReference type="InterPro" id="IPR057744">
    <property type="entry name" value="OTAase-like"/>
</dbReference>
<dbReference type="Proteomes" id="UP001500755">
    <property type="component" value="Unassembled WGS sequence"/>
</dbReference>
<dbReference type="PANTHER" id="PTHR43135:SF3">
    <property type="entry name" value="ALPHA-D-RIBOSE 1-METHYLPHOSPHONATE 5-TRIPHOSPHATE DIPHOSPHATASE"/>
    <property type="match status" value="1"/>
</dbReference>
<dbReference type="PANTHER" id="PTHR43135">
    <property type="entry name" value="ALPHA-D-RIBOSE 1-METHYLPHOSPHONATE 5-TRIPHOSPHATE DIPHOSPHATASE"/>
    <property type="match status" value="1"/>
</dbReference>
<accession>A0ABN2TB76</accession>
<dbReference type="InterPro" id="IPR051781">
    <property type="entry name" value="Metallo-dep_Hydrolase"/>
</dbReference>
<organism evidence="3 4">
    <name type="scientific">Brevibacterium samyangense</name>
    <dbReference type="NCBI Taxonomy" id="366888"/>
    <lineage>
        <taxon>Bacteria</taxon>
        <taxon>Bacillati</taxon>
        <taxon>Actinomycetota</taxon>
        <taxon>Actinomycetes</taxon>
        <taxon>Micrococcales</taxon>
        <taxon>Brevibacteriaceae</taxon>
        <taxon>Brevibacterium</taxon>
    </lineage>
</organism>
<name>A0ABN2TB76_9MICO</name>
<keyword evidence="4" id="KW-1185">Reference proteome</keyword>
<dbReference type="InterPro" id="IPR011059">
    <property type="entry name" value="Metal-dep_hydrolase_composite"/>
</dbReference>
<proteinExistence type="predicted"/>
<dbReference type="InterPro" id="IPR006680">
    <property type="entry name" value="Amidohydro-rel"/>
</dbReference>
<dbReference type="RefSeq" id="WP_344307821.1">
    <property type="nucleotide sequence ID" value="NZ_BAAANO010000010.1"/>
</dbReference>
<comment type="caution">
    <text evidence="3">The sequence shown here is derived from an EMBL/GenBank/DDBJ whole genome shotgun (WGS) entry which is preliminary data.</text>
</comment>
<dbReference type="Gene3D" id="2.30.40.10">
    <property type="entry name" value="Urease, subunit C, domain 1"/>
    <property type="match status" value="3"/>
</dbReference>
<gene>
    <name evidence="3" type="ORF">GCM10009755_11570</name>
</gene>
<dbReference type="SUPFAM" id="SSF51556">
    <property type="entry name" value="Metallo-dependent hydrolases"/>
    <property type="match status" value="1"/>
</dbReference>
<feature type="domain" description="Amidohydrolase-related" evidence="2">
    <location>
        <begin position="109"/>
        <end position="483"/>
    </location>
</feature>
<sequence length="486" mass="49129">MLLVHDVTLFDSVIARPTGRPHMSLLVEDGRISWIGPAAEAPLPPGTEVPGADHGPGAGDPASTGDREAPGDPAGASGADSVGTPVPAVDPPAGASTGEMTVLDGRGRTLLPGLFNNHVHLVGDGAEAARSGQTFTPSVVEATIQAYENLRIELASGVTSARDCGSLEGIAIDLARLLEDGTPVVPIGAVRARSAGEAGAAGAESTKGTGTSATGGPTPLRGPRLQAAGRVITMTGGHGHFMGRQADGPWGVAQAVRAELAAGADFIKIMATGGVLTKGVTPLQTALSVEELRAGADEAHNAGKRITAHAIGGQGVKNAITAGIDSIEHACFMDEEAIDMALEAGTIIVPTLIAVQSLVEHGDAVPEWMCRKVLMESEASVSSFAAAVEAGVRIACGTDAGTPFNPHTETPGELELMVRFGMDPAQALVSATRVSAENFGVADELGTLEVGKLADLLLVEGDPTREISALRDVAAVVKGGDVVVGS</sequence>
<feature type="compositionally biased region" description="Low complexity" evidence="1">
    <location>
        <begin position="71"/>
        <end position="83"/>
    </location>
</feature>
<evidence type="ECO:0000313" key="4">
    <source>
        <dbReference type="Proteomes" id="UP001500755"/>
    </source>
</evidence>
<dbReference type="Pfam" id="PF01979">
    <property type="entry name" value="Amidohydro_1"/>
    <property type="match status" value="1"/>
</dbReference>
<reference evidence="3 4" key="1">
    <citation type="journal article" date="2019" name="Int. J. Syst. Evol. Microbiol.">
        <title>The Global Catalogue of Microorganisms (GCM) 10K type strain sequencing project: providing services to taxonomists for standard genome sequencing and annotation.</title>
        <authorList>
            <consortium name="The Broad Institute Genomics Platform"/>
            <consortium name="The Broad Institute Genome Sequencing Center for Infectious Disease"/>
            <person name="Wu L."/>
            <person name="Ma J."/>
        </authorList>
    </citation>
    <scope>NUCLEOTIDE SEQUENCE [LARGE SCALE GENOMIC DNA]</scope>
    <source>
        <strain evidence="3 4">JCM 14546</strain>
    </source>
</reference>
<feature type="compositionally biased region" description="Low complexity" evidence="1">
    <location>
        <begin position="198"/>
        <end position="216"/>
    </location>
</feature>
<evidence type="ECO:0000256" key="1">
    <source>
        <dbReference type="SAM" id="MobiDB-lite"/>
    </source>
</evidence>
<dbReference type="Gene3D" id="3.20.20.140">
    <property type="entry name" value="Metal-dependent hydrolases"/>
    <property type="match status" value="2"/>
</dbReference>
<feature type="compositionally biased region" description="Low complexity" evidence="1">
    <location>
        <begin position="50"/>
        <end position="62"/>
    </location>
</feature>
<feature type="region of interest" description="Disordered" evidence="1">
    <location>
        <begin position="37"/>
        <end position="100"/>
    </location>
</feature>